<dbReference type="SUPFAM" id="SSF51395">
    <property type="entry name" value="FMN-linked oxidoreductases"/>
    <property type="match status" value="1"/>
</dbReference>
<keyword evidence="6 16" id="KW-0285">Flavoprotein</keyword>
<evidence type="ECO:0000256" key="9">
    <source>
        <dbReference type="ARBA" id="ARBA00022792"/>
    </source>
</evidence>
<comment type="catalytic activity">
    <reaction evidence="15 16">
        <text>(S)-dihydroorotate + a quinone = orotate + a quinol</text>
        <dbReference type="Rhea" id="RHEA:30187"/>
        <dbReference type="ChEBI" id="CHEBI:24646"/>
        <dbReference type="ChEBI" id="CHEBI:30839"/>
        <dbReference type="ChEBI" id="CHEBI:30864"/>
        <dbReference type="ChEBI" id="CHEBI:132124"/>
        <dbReference type="EC" id="1.3.5.2"/>
    </reaction>
</comment>
<reference evidence="18 19" key="1">
    <citation type="submission" date="2024-03" db="EMBL/GenBank/DDBJ databases">
        <title>Adaptation during the transition from Ophiocordyceps entomopathogen to insect associate is accompanied by gene loss and intensified selection.</title>
        <authorList>
            <person name="Ward C.M."/>
            <person name="Onetto C.A."/>
            <person name="Borneman A.R."/>
        </authorList>
    </citation>
    <scope>NUCLEOTIDE SEQUENCE [LARGE SCALE GENOMIC DNA]</scope>
    <source>
        <strain evidence="18">AWRI1</strain>
        <tissue evidence="18">Single Adult Female</tissue>
    </source>
</reference>
<dbReference type="AlphaFoldDB" id="A0AAN9TK85"/>
<evidence type="ECO:0000256" key="11">
    <source>
        <dbReference type="ARBA" id="ARBA00022989"/>
    </source>
</evidence>
<evidence type="ECO:0000256" key="13">
    <source>
        <dbReference type="ARBA" id="ARBA00023128"/>
    </source>
</evidence>
<evidence type="ECO:0000256" key="10">
    <source>
        <dbReference type="ARBA" id="ARBA00022946"/>
    </source>
</evidence>
<dbReference type="GO" id="GO:0006207">
    <property type="term" value="P:'de novo' pyrimidine nucleobase biosynthetic process"/>
    <property type="evidence" value="ECO:0007669"/>
    <property type="project" value="InterPro"/>
</dbReference>
<evidence type="ECO:0000313" key="19">
    <source>
        <dbReference type="Proteomes" id="UP001367676"/>
    </source>
</evidence>
<comment type="pathway">
    <text evidence="2 16">Pyrimidine metabolism; UMP biosynthesis via de novo pathway; orotate from (S)-dihydroorotate (quinone route): step 1/1.</text>
</comment>
<accession>A0AAN9TK85</accession>
<keyword evidence="13 16" id="KW-0496">Mitochondrion</keyword>
<dbReference type="FunFam" id="3.20.20.70:FF:000066">
    <property type="entry name" value="Dihydroorotate dehydrogenase (quinone), mitochondrial"/>
    <property type="match status" value="1"/>
</dbReference>
<dbReference type="Gene3D" id="3.20.20.70">
    <property type="entry name" value="Aldolase class I"/>
    <property type="match status" value="1"/>
</dbReference>
<keyword evidence="7 16" id="KW-0288">FMN</keyword>
<evidence type="ECO:0000313" key="18">
    <source>
        <dbReference type="EMBL" id="KAK7576042.1"/>
    </source>
</evidence>
<evidence type="ECO:0000256" key="16">
    <source>
        <dbReference type="RuleBase" id="RU361255"/>
    </source>
</evidence>
<evidence type="ECO:0000259" key="17">
    <source>
        <dbReference type="Pfam" id="PF01180"/>
    </source>
</evidence>
<keyword evidence="11" id="KW-1133">Transmembrane helix</keyword>
<dbReference type="InterPro" id="IPR001295">
    <property type="entry name" value="Dihydroorotate_DH_CS"/>
</dbReference>
<dbReference type="NCBIfam" id="NF003652">
    <property type="entry name" value="PRK05286.2-5"/>
    <property type="match status" value="1"/>
</dbReference>
<keyword evidence="8" id="KW-0812">Transmembrane</keyword>
<dbReference type="InterPro" id="IPR005720">
    <property type="entry name" value="Dihydroorotate_DH_cat"/>
</dbReference>
<dbReference type="NCBIfam" id="NF003645">
    <property type="entry name" value="PRK05286.1-2"/>
    <property type="match status" value="1"/>
</dbReference>
<comment type="subcellular location">
    <subcellularLocation>
        <location evidence="1 16">Mitochondrion inner membrane</location>
        <topology evidence="1 16">Single-pass membrane protein</topology>
    </subcellularLocation>
</comment>
<dbReference type="EMBL" id="JBBCAQ010000036">
    <property type="protein sequence ID" value="KAK7576042.1"/>
    <property type="molecule type" value="Genomic_DNA"/>
</dbReference>
<dbReference type="PROSITE" id="PS00912">
    <property type="entry name" value="DHODEHASE_2"/>
    <property type="match status" value="1"/>
</dbReference>
<comment type="caution">
    <text evidence="18">The sequence shown here is derived from an EMBL/GenBank/DDBJ whole genome shotgun (WGS) entry which is preliminary data.</text>
</comment>
<dbReference type="GO" id="GO:0005743">
    <property type="term" value="C:mitochondrial inner membrane"/>
    <property type="evidence" value="ECO:0007669"/>
    <property type="project" value="UniProtKB-SubCell"/>
</dbReference>
<dbReference type="InterPro" id="IPR050074">
    <property type="entry name" value="DHO_dehydrogenase"/>
</dbReference>
<evidence type="ECO:0000256" key="2">
    <source>
        <dbReference type="ARBA" id="ARBA00005161"/>
    </source>
</evidence>
<comment type="similarity">
    <text evidence="3 16">Belongs to the dihydroorotate dehydrogenase family. Type 2 subfamily.</text>
</comment>
<evidence type="ECO:0000256" key="12">
    <source>
        <dbReference type="ARBA" id="ARBA00023002"/>
    </source>
</evidence>
<keyword evidence="19" id="KW-1185">Reference proteome</keyword>
<evidence type="ECO:0000256" key="7">
    <source>
        <dbReference type="ARBA" id="ARBA00022643"/>
    </source>
</evidence>
<proteinExistence type="inferred from homology"/>
<sequence length="407" mass="44906">MNELSSNEHAKTRFVCHSEAMSKKLKSGLLVTTASITVFSVASIYYEKQKFYEKYLVPLTHKLDPESAHKLTIFWFKTGFVPRSEYVDTPLLAQQIKHLSFRNPVGIAAGFDKNGEAVSSLQRVGFGFVEVGSVTPEPQPGNEKPRVFRLPEDKAVINRYGFNSDGHEVVYKRLKKLKDDESLNCVVGVNLGKNKSSDDPVSDYVMGVKNFGDVADYFVINVSSPNTPGLRDLQKKEQLKSLLSAVISARDSLEQIPKPLIFLKLSPDLDQQEKKDIANVVRDKKFKIDGLIISNTTISRSADLKSPHASETGGLSGLPLKKLSTDLIAEMFKLTKGSLPIIGVGGVFDGADAYEKIKAGASLIQIYTSFTYHGPPIVTNMKKELETLVRKDNYGNISDAIGKGSKR</sequence>
<evidence type="ECO:0000256" key="3">
    <source>
        <dbReference type="ARBA" id="ARBA00005359"/>
    </source>
</evidence>
<evidence type="ECO:0000256" key="8">
    <source>
        <dbReference type="ARBA" id="ARBA00022692"/>
    </source>
</evidence>
<dbReference type="GO" id="GO:0106430">
    <property type="term" value="F:dihydroorotate dehydrogenase (quinone) activity"/>
    <property type="evidence" value="ECO:0007669"/>
    <property type="project" value="UniProtKB-EC"/>
</dbReference>
<name>A0AAN9TK85_9HEMI</name>
<gene>
    <name evidence="18" type="ORF">V9T40_012328</name>
</gene>
<dbReference type="PROSITE" id="PS00911">
    <property type="entry name" value="DHODEHASE_1"/>
    <property type="match status" value="1"/>
</dbReference>
<dbReference type="EC" id="1.3.5.2" evidence="4 16"/>
<organism evidence="18 19">
    <name type="scientific">Parthenolecanium corni</name>
    <dbReference type="NCBI Taxonomy" id="536013"/>
    <lineage>
        <taxon>Eukaryota</taxon>
        <taxon>Metazoa</taxon>
        <taxon>Ecdysozoa</taxon>
        <taxon>Arthropoda</taxon>
        <taxon>Hexapoda</taxon>
        <taxon>Insecta</taxon>
        <taxon>Pterygota</taxon>
        <taxon>Neoptera</taxon>
        <taxon>Paraneoptera</taxon>
        <taxon>Hemiptera</taxon>
        <taxon>Sternorrhyncha</taxon>
        <taxon>Coccoidea</taxon>
        <taxon>Coccidae</taxon>
        <taxon>Parthenolecanium</taxon>
    </lineage>
</organism>
<evidence type="ECO:0000256" key="15">
    <source>
        <dbReference type="ARBA" id="ARBA00048639"/>
    </source>
</evidence>
<keyword evidence="10" id="KW-0809">Transit peptide</keyword>
<keyword evidence="14" id="KW-0472">Membrane</keyword>
<evidence type="ECO:0000256" key="1">
    <source>
        <dbReference type="ARBA" id="ARBA00004434"/>
    </source>
</evidence>
<dbReference type="CDD" id="cd04738">
    <property type="entry name" value="DHOD_2_like"/>
    <property type="match status" value="1"/>
</dbReference>
<evidence type="ECO:0000256" key="4">
    <source>
        <dbReference type="ARBA" id="ARBA00012791"/>
    </source>
</evidence>
<dbReference type="Pfam" id="PF01180">
    <property type="entry name" value="DHO_dh"/>
    <property type="match status" value="1"/>
</dbReference>
<feature type="domain" description="Dihydroorotate dehydrogenase catalytic" evidence="17">
    <location>
        <begin position="92"/>
        <end position="387"/>
    </location>
</feature>
<dbReference type="Proteomes" id="UP001367676">
    <property type="component" value="Unassembled WGS sequence"/>
</dbReference>
<dbReference type="PANTHER" id="PTHR48109:SF4">
    <property type="entry name" value="DIHYDROOROTATE DEHYDROGENASE (QUINONE), MITOCHONDRIAL"/>
    <property type="match status" value="1"/>
</dbReference>
<protein>
    <recommendedName>
        <fullName evidence="5 16">Dihydroorotate dehydrogenase (quinone), mitochondrial</fullName>
        <shortName evidence="16">DHOdehase</shortName>
        <ecNumber evidence="4 16">1.3.5.2</ecNumber>
    </recommendedName>
</protein>
<comment type="cofactor">
    <cofactor evidence="16">
        <name>FMN</name>
        <dbReference type="ChEBI" id="CHEBI:58210"/>
    </cofactor>
    <text evidence="16">Binds 1 FMN per subunit.</text>
</comment>
<evidence type="ECO:0000256" key="14">
    <source>
        <dbReference type="ARBA" id="ARBA00023136"/>
    </source>
</evidence>
<dbReference type="GO" id="GO:0009220">
    <property type="term" value="P:pyrimidine ribonucleotide biosynthetic process"/>
    <property type="evidence" value="ECO:0007669"/>
    <property type="project" value="TreeGrafter"/>
</dbReference>
<dbReference type="PANTHER" id="PTHR48109">
    <property type="entry name" value="DIHYDROOROTATE DEHYDROGENASE (QUINONE), MITOCHONDRIAL-RELATED"/>
    <property type="match status" value="1"/>
</dbReference>
<keyword evidence="12 16" id="KW-0560">Oxidoreductase</keyword>
<dbReference type="InterPro" id="IPR013785">
    <property type="entry name" value="Aldolase_TIM"/>
</dbReference>
<evidence type="ECO:0000256" key="5">
    <source>
        <dbReference type="ARBA" id="ARBA00017599"/>
    </source>
</evidence>
<dbReference type="NCBIfam" id="TIGR01036">
    <property type="entry name" value="pyrD_sub2"/>
    <property type="match status" value="1"/>
</dbReference>
<keyword evidence="9 16" id="KW-0999">Mitochondrion inner membrane</keyword>
<dbReference type="InterPro" id="IPR005719">
    <property type="entry name" value="Dihydroorotate_DH_2"/>
</dbReference>
<evidence type="ECO:0000256" key="6">
    <source>
        <dbReference type="ARBA" id="ARBA00022630"/>
    </source>
</evidence>